<keyword evidence="3" id="KW-1185">Reference proteome</keyword>
<dbReference type="HOGENOM" id="CLU_930884_0_0_1"/>
<dbReference type="InParanoid" id="A5E5T2"/>
<proteinExistence type="predicted"/>
<gene>
    <name evidence="2" type="ORF">LELG_04971</name>
</gene>
<keyword evidence="1" id="KW-1133">Transmembrane helix</keyword>
<dbReference type="OrthoDB" id="10682171at2759"/>
<keyword evidence="1" id="KW-0472">Membrane</keyword>
<protein>
    <submittedName>
        <fullName evidence="2">Uncharacterized protein</fullName>
    </submittedName>
</protein>
<reference evidence="2 3" key="1">
    <citation type="journal article" date="2009" name="Nature">
        <title>Evolution of pathogenicity and sexual reproduction in eight Candida genomes.</title>
        <authorList>
            <person name="Butler G."/>
            <person name="Rasmussen M.D."/>
            <person name="Lin M.F."/>
            <person name="Santos M.A."/>
            <person name="Sakthikumar S."/>
            <person name="Munro C.A."/>
            <person name="Rheinbay E."/>
            <person name="Grabherr M."/>
            <person name="Forche A."/>
            <person name="Reedy J.L."/>
            <person name="Agrafioti I."/>
            <person name="Arnaud M.B."/>
            <person name="Bates S."/>
            <person name="Brown A.J."/>
            <person name="Brunke S."/>
            <person name="Costanzo M.C."/>
            <person name="Fitzpatrick D.A."/>
            <person name="de Groot P.W."/>
            <person name="Harris D."/>
            <person name="Hoyer L.L."/>
            <person name="Hube B."/>
            <person name="Klis F.M."/>
            <person name="Kodira C."/>
            <person name="Lennard N."/>
            <person name="Logue M.E."/>
            <person name="Martin R."/>
            <person name="Neiman A.M."/>
            <person name="Nikolaou E."/>
            <person name="Quail M.A."/>
            <person name="Quinn J."/>
            <person name="Santos M.C."/>
            <person name="Schmitzberger F.F."/>
            <person name="Sherlock G."/>
            <person name="Shah P."/>
            <person name="Silverstein K.A."/>
            <person name="Skrzypek M.S."/>
            <person name="Soll D."/>
            <person name="Staggs R."/>
            <person name="Stansfield I."/>
            <person name="Stumpf M.P."/>
            <person name="Sudbery P.E."/>
            <person name="Srikantha T."/>
            <person name="Zeng Q."/>
            <person name="Berman J."/>
            <person name="Berriman M."/>
            <person name="Heitman J."/>
            <person name="Gow N.A."/>
            <person name="Lorenz M.C."/>
            <person name="Birren B.W."/>
            <person name="Kellis M."/>
            <person name="Cuomo C.A."/>
        </authorList>
    </citation>
    <scope>NUCLEOTIDE SEQUENCE [LARGE SCALE GENOMIC DNA]</scope>
    <source>
        <strain evidence="3">ATCC 11503 / BCRC 21390 / CBS 2605 / JCM 1781 / NBRC 1676 / NRRL YB-4239</strain>
    </source>
</reference>
<dbReference type="Proteomes" id="UP000001996">
    <property type="component" value="Unassembled WGS sequence"/>
</dbReference>
<dbReference type="AlphaFoldDB" id="A5E5T2"/>
<dbReference type="KEGG" id="lel:PVL30_005714"/>
<evidence type="ECO:0000313" key="2">
    <source>
        <dbReference type="EMBL" id="EDK46790.1"/>
    </source>
</evidence>
<feature type="transmembrane region" description="Helical" evidence="1">
    <location>
        <begin position="102"/>
        <end position="124"/>
    </location>
</feature>
<keyword evidence="1" id="KW-0812">Transmembrane</keyword>
<accession>A5E5T2</accession>
<evidence type="ECO:0000313" key="3">
    <source>
        <dbReference type="Proteomes" id="UP000001996"/>
    </source>
</evidence>
<sequence>MKTLCNLYQHQTKYYNMLLVEYLLQLLKRSLCYILKTIEQSLNCSILTFPPQLDPPYNRVSKKTLDPPTPSMHHVSQTTTLLTSPNHGFVSDFLWEEHKHQYWSNLAILCFLMTMLSLGVYSIFQFTAISTDKTTGELLISERRNVDLIQANSFSLFPSTSPSFRCSHSTSLSSATRHTSNSRNSLPNTLPTARFDNLSDLIPNYPSLIANSHFRPMLRRSTSSSSATTIGSAHSILNNSSTYTETTTGMNFEYDMVGNTATEMLMNLSRNLSIRHGMSHYVGNSDTIEEDMNENDSVG</sequence>
<evidence type="ECO:0000256" key="1">
    <source>
        <dbReference type="SAM" id="Phobius"/>
    </source>
</evidence>
<dbReference type="VEuPathDB" id="FungiDB:LELG_04971"/>
<dbReference type="GeneID" id="5231033"/>
<organism evidence="2 3">
    <name type="scientific">Lodderomyces elongisporus (strain ATCC 11503 / CBS 2605 / JCM 1781 / NBRC 1676 / NRRL YB-4239)</name>
    <name type="common">Yeast</name>
    <name type="synonym">Saccharomyces elongisporus</name>
    <dbReference type="NCBI Taxonomy" id="379508"/>
    <lineage>
        <taxon>Eukaryota</taxon>
        <taxon>Fungi</taxon>
        <taxon>Dikarya</taxon>
        <taxon>Ascomycota</taxon>
        <taxon>Saccharomycotina</taxon>
        <taxon>Pichiomycetes</taxon>
        <taxon>Debaryomycetaceae</taxon>
        <taxon>Candida/Lodderomyces clade</taxon>
        <taxon>Lodderomyces</taxon>
    </lineage>
</organism>
<dbReference type="EMBL" id="CH981530">
    <property type="protein sequence ID" value="EDK46790.1"/>
    <property type="molecule type" value="Genomic_DNA"/>
</dbReference>
<name>A5E5T2_LODEL</name>